<dbReference type="Pfam" id="PF07683">
    <property type="entry name" value="CobW_C"/>
    <property type="match status" value="1"/>
</dbReference>
<dbReference type="InterPro" id="IPR003495">
    <property type="entry name" value="CobW/HypB/UreG_nucleotide-bd"/>
</dbReference>
<evidence type="ECO:0000256" key="6">
    <source>
        <dbReference type="ARBA" id="ARBA00049117"/>
    </source>
</evidence>
<feature type="region of interest" description="Disordered" evidence="7">
    <location>
        <begin position="236"/>
        <end position="261"/>
    </location>
</feature>
<keyword evidence="10" id="KW-1185">Reference proteome</keyword>
<protein>
    <submittedName>
        <fullName evidence="9">GTP-binding protein</fullName>
    </submittedName>
</protein>
<name>A0ABR7RQD3_9PROT</name>
<evidence type="ECO:0000256" key="2">
    <source>
        <dbReference type="ARBA" id="ARBA00022801"/>
    </source>
</evidence>
<comment type="similarity">
    <text evidence="4">Belongs to the SIMIBI class G3E GTPase family. ZNG1 subfamily.</text>
</comment>
<dbReference type="SUPFAM" id="SSF52540">
    <property type="entry name" value="P-loop containing nucleoside triphosphate hydrolases"/>
    <property type="match status" value="1"/>
</dbReference>
<evidence type="ECO:0000313" key="10">
    <source>
        <dbReference type="Proteomes" id="UP000626026"/>
    </source>
</evidence>
<feature type="domain" description="CobW C-terminal" evidence="8">
    <location>
        <begin position="269"/>
        <end position="364"/>
    </location>
</feature>
<keyword evidence="2" id="KW-0378">Hydrolase</keyword>
<dbReference type="CDD" id="cd03112">
    <property type="entry name" value="CobW-like"/>
    <property type="match status" value="1"/>
</dbReference>
<dbReference type="PANTHER" id="PTHR13748">
    <property type="entry name" value="COBW-RELATED"/>
    <property type="match status" value="1"/>
</dbReference>
<dbReference type="InterPro" id="IPR027417">
    <property type="entry name" value="P-loop_NTPase"/>
</dbReference>
<keyword evidence="1" id="KW-0547">Nucleotide-binding</keyword>
<dbReference type="Gene3D" id="3.40.50.300">
    <property type="entry name" value="P-loop containing nucleotide triphosphate hydrolases"/>
    <property type="match status" value="1"/>
</dbReference>
<comment type="caution">
    <text evidence="9">The sequence shown here is derived from an EMBL/GenBank/DDBJ whole genome shotgun (WGS) entry which is preliminary data.</text>
</comment>
<dbReference type="RefSeq" id="WP_187785761.1">
    <property type="nucleotide sequence ID" value="NZ_JACTVA010000035.1"/>
</dbReference>
<comment type="catalytic activity">
    <reaction evidence="6">
        <text>GTP + H2O = GDP + phosphate + H(+)</text>
        <dbReference type="Rhea" id="RHEA:19669"/>
        <dbReference type="ChEBI" id="CHEBI:15377"/>
        <dbReference type="ChEBI" id="CHEBI:15378"/>
        <dbReference type="ChEBI" id="CHEBI:37565"/>
        <dbReference type="ChEBI" id="CHEBI:43474"/>
        <dbReference type="ChEBI" id="CHEBI:58189"/>
    </reaction>
    <physiologicalReaction direction="left-to-right" evidence="6">
        <dbReference type="Rhea" id="RHEA:19670"/>
    </physiologicalReaction>
</comment>
<sequence length="372" mass="39853">MATEPPAQPVAAPIPVTVLTGFLGAGKTTLLNHLLRQPEMAATAVMINEFGEIGLDHLLVETLEEDAILLQAGCLCCTIRGDLSAALLRLAERVEAGQVVRRVVLETTGLADPVPILQTLLADPAIQRHFVLAGVVTLVDAANAMATLDSQPEAVRQVAVADRLLVSKPDLVDAAALAALQERLRTQNPGAVPALAPQGAAPVEAFLGEARFDPAERGEAVRGWLAPAAWDAHAHHQGHTHRHGHAHHGHSHHHHEAGRHDANRHDASIHAFCLTFDRPLPWQGLATWLEMLTATRGASVLRVKGILDLEGHDKPVAIHGVQHVWHSPTVLSGWPEGEARQSRLVFILRDLPRSVVEDGLAAFVTAARQDAG</sequence>
<evidence type="ECO:0000313" key="9">
    <source>
        <dbReference type="EMBL" id="MBC9208608.1"/>
    </source>
</evidence>
<dbReference type="SMART" id="SM00833">
    <property type="entry name" value="CobW_C"/>
    <property type="match status" value="1"/>
</dbReference>
<dbReference type="EMBL" id="JACTVA010000035">
    <property type="protein sequence ID" value="MBC9208608.1"/>
    <property type="molecule type" value="Genomic_DNA"/>
</dbReference>
<accession>A0ABR7RQD3</accession>
<reference evidence="9 10" key="1">
    <citation type="journal article" date="2013" name="Int. J. Syst. Evol. Microbiol.">
        <title>Roseomonas aerophila sp. nov., isolated from air.</title>
        <authorList>
            <person name="Kim S.J."/>
            <person name="Weon H.Y."/>
            <person name="Ahn J.H."/>
            <person name="Hong S.B."/>
            <person name="Seok S.J."/>
            <person name="Whang K.S."/>
            <person name="Kwon S.W."/>
        </authorList>
    </citation>
    <scope>NUCLEOTIDE SEQUENCE [LARGE SCALE GENOMIC DNA]</scope>
    <source>
        <strain evidence="9 10">NBRC 108923</strain>
    </source>
</reference>
<dbReference type="Pfam" id="PF02492">
    <property type="entry name" value="cobW"/>
    <property type="match status" value="1"/>
</dbReference>
<evidence type="ECO:0000256" key="1">
    <source>
        <dbReference type="ARBA" id="ARBA00022741"/>
    </source>
</evidence>
<dbReference type="InterPro" id="IPR036627">
    <property type="entry name" value="CobW-likC_sf"/>
</dbReference>
<evidence type="ECO:0000256" key="4">
    <source>
        <dbReference type="ARBA" id="ARBA00034320"/>
    </source>
</evidence>
<organism evidence="9 10">
    <name type="scientific">Teichococcus aerophilus</name>
    <dbReference type="NCBI Taxonomy" id="1224513"/>
    <lineage>
        <taxon>Bacteria</taxon>
        <taxon>Pseudomonadati</taxon>
        <taxon>Pseudomonadota</taxon>
        <taxon>Alphaproteobacteria</taxon>
        <taxon>Acetobacterales</taxon>
        <taxon>Roseomonadaceae</taxon>
        <taxon>Roseomonas</taxon>
    </lineage>
</organism>
<dbReference type="PANTHER" id="PTHR13748:SF62">
    <property type="entry name" value="COBW DOMAIN-CONTAINING PROTEIN"/>
    <property type="match status" value="1"/>
</dbReference>
<feature type="compositionally biased region" description="Basic residues" evidence="7">
    <location>
        <begin position="236"/>
        <end position="257"/>
    </location>
</feature>
<evidence type="ECO:0000256" key="5">
    <source>
        <dbReference type="ARBA" id="ARBA00045658"/>
    </source>
</evidence>
<evidence type="ECO:0000256" key="7">
    <source>
        <dbReference type="SAM" id="MobiDB-lite"/>
    </source>
</evidence>
<dbReference type="InterPro" id="IPR011629">
    <property type="entry name" value="CobW-like_C"/>
</dbReference>
<keyword evidence="3" id="KW-0143">Chaperone</keyword>
<dbReference type="SUPFAM" id="SSF90002">
    <property type="entry name" value="Hypothetical protein YjiA, C-terminal domain"/>
    <property type="match status" value="1"/>
</dbReference>
<gene>
    <name evidence="9" type="ORF">IBL26_17295</name>
</gene>
<comment type="function">
    <text evidence="5">Zinc chaperone that directly transfers zinc cofactor to target proteins, thereby activating them. Zinc is transferred from the CXCC motif in the GTPase domain to the zinc binding site in target proteins in a process requiring GTP hydrolysis.</text>
</comment>
<dbReference type="Proteomes" id="UP000626026">
    <property type="component" value="Unassembled WGS sequence"/>
</dbReference>
<dbReference type="Gene3D" id="3.30.1220.10">
    <property type="entry name" value="CobW-like, C-terminal domain"/>
    <property type="match status" value="1"/>
</dbReference>
<evidence type="ECO:0000256" key="3">
    <source>
        <dbReference type="ARBA" id="ARBA00023186"/>
    </source>
</evidence>
<proteinExistence type="inferred from homology"/>
<evidence type="ECO:0000259" key="8">
    <source>
        <dbReference type="SMART" id="SM00833"/>
    </source>
</evidence>
<dbReference type="InterPro" id="IPR051316">
    <property type="entry name" value="Zinc-reg_GTPase_activator"/>
</dbReference>